<keyword evidence="2" id="KW-1185">Reference proteome</keyword>
<organism evidence="1 2">
    <name type="scientific">Massariosphaeria phaeospora</name>
    <dbReference type="NCBI Taxonomy" id="100035"/>
    <lineage>
        <taxon>Eukaryota</taxon>
        <taxon>Fungi</taxon>
        <taxon>Dikarya</taxon>
        <taxon>Ascomycota</taxon>
        <taxon>Pezizomycotina</taxon>
        <taxon>Dothideomycetes</taxon>
        <taxon>Pleosporomycetidae</taxon>
        <taxon>Pleosporales</taxon>
        <taxon>Pleosporales incertae sedis</taxon>
        <taxon>Massariosphaeria</taxon>
    </lineage>
</organism>
<name>A0A7C8IHZ8_9PLEO</name>
<accession>A0A7C8IHZ8</accession>
<sequence>MFLPDPPPRLHAYGETYTEEIYNPAQFAPTHYTGESTILETGKVIRIAPFKRNVFTTPHRAQPGDFAEYRWIIQNADTEVWYEKPGRSGVRHMNTVGDKDLPLLQNPRPVSLETPRVWLSPVFTTPTDDDIYDCVAGHSLEDDYTGPCHSCTDEKSEALDATPLVYYLVLSTCQASEPFIHGAHFNGKQIYKLIKCGSREAVAAEAFFAAGVNGWNIVFSCVMRMGETFEERRGNLSRVDELWQLAETEEDAEAVRAFY</sequence>
<dbReference type="AlphaFoldDB" id="A0A7C8IHZ8"/>
<dbReference type="EMBL" id="JAADJZ010000002">
    <property type="protein sequence ID" value="KAF2877651.1"/>
    <property type="molecule type" value="Genomic_DNA"/>
</dbReference>
<protein>
    <submittedName>
        <fullName evidence="1">Uncharacterized protein</fullName>
    </submittedName>
</protein>
<proteinExistence type="predicted"/>
<evidence type="ECO:0000313" key="2">
    <source>
        <dbReference type="Proteomes" id="UP000481861"/>
    </source>
</evidence>
<dbReference type="OrthoDB" id="3946340at2759"/>
<dbReference type="InterPro" id="IPR003006">
    <property type="entry name" value="Ig/MHC_CS"/>
</dbReference>
<comment type="caution">
    <text evidence="1">The sequence shown here is derived from an EMBL/GenBank/DDBJ whole genome shotgun (WGS) entry which is preliminary data.</text>
</comment>
<reference evidence="1 2" key="1">
    <citation type="submission" date="2020-01" db="EMBL/GenBank/DDBJ databases">
        <authorList>
            <consortium name="DOE Joint Genome Institute"/>
            <person name="Haridas S."/>
            <person name="Albert R."/>
            <person name="Binder M."/>
            <person name="Bloem J."/>
            <person name="Labutti K."/>
            <person name="Salamov A."/>
            <person name="Andreopoulos B."/>
            <person name="Baker S.E."/>
            <person name="Barry K."/>
            <person name="Bills G."/>
            <person name="Bluhm B.H."/>
            <person name="Cannon C."/>
            <person name="Castanera R."/>
            <person name="Culley D.E."/>
            <person name="Daum C."/>
            <person name="Ezra D."/>
            <person name="Gonzalez J.B."/>
            <person name="Henrissat B."/>
            <person name="Kuo A."/>
            <person name="Liang C."/>
            <person name="Lipzen A."/>
            <person name="Lutzoni F."/>
            <person name="Magnuson J."/>
            <person name="Mondo S."/>
            <person name="Nolan M."/>
            <person name="Ohm R."/>
            <person name="Pangilinan J."/>
            <person name="Park H.-J.H."/>
            <person name="Ramirez L."/>
            <person name="Alfaro M."/>
            <person name="Sun H."/>
            <person name="Tritt A."/>
            <person name="Yoshinaga Y."/>
            <person name="Zwiers L.-H.L."/>
            <person name="Turgeon B.G."/>
            <person name="Goodwin S.B."/>
            <person name="Spatafora J.W."/>
            <person name="Crous P.W."/>
            <person name="Grigoriev I.V."/>
        </authorList>
    </citation>
    <scope>NUCLEOTIDE SEQUENCE [LARGE SCALE GENOMIC DNA]</scope>
    <source>
        <strain evidence="1 2">CBS 611.86</strain>
    </source>
</reference>
<evidence type="ECO:0000313" key="1">
    <source>
        <dbReference type="EMBL" id="KAF2877651.1"/>
    </source>
</evidence>
<dbReference type="PROSITE" id="PS00290">
    <property type="entry name" value="IG_MHC"/>
    <property type="match status" value="1"/>
</dbReference>
<gene>
    <name evidence="1" type="ORF">BDV95DRAFT_154345</name>
</gene>
<dbReference type="Proteomes" id="UP000481861">
    <property type="component" value="Unassembled WGS sequence"/>
</dbReference>